<proteinExistence type="predicted"/>
<gene>
    <name evidence="1" type="ORF">SH601_13735</name>
</gene>
<organism evidence="1 2">
    <name type="scientific">Gracilibacillus pellucidus</name>
    <dbReference type="NCBI Taxonomy" id="3095368"/>
    <lineage>
        <taxon>Bacteria</taxon>
        <taxon>Bacillati</taxon>
        <taxon>Bacillota</taxon>
        <taxon>Bacilli</taxon>
        <taxon>Bacillales</taxon>
        <taxon>Bacillaceae</taxon>
        <taxon>Gracilibacillus</taxon>
    </lineage>
</organism>
<keyword evidence="2" id="KW-1185">Reference proteome</keyword>
<sequence length="200" mass="22357">MWKSIISVTIVLILVGIVFVTNFTDMFDKQADPNIVDVTGDTSIDGVTITAPNAEQIQVGNNAPSFQLPDLNGNEVEAFDVEQEYILLNFWATWCKPCTEEMPDLQAFEEANQATIKVVAVNTTNSETSVDKVKSFVDDGDFDFTILLDEDNTVYDHYAIVGMPTSFIIRNSDRQVMARVNGAMSLEQMQTQLEQIEKEN</sequence>
<accession>A0ACC6M7U4</accession>
<reference evidence="1" key="1">
    <citation type="submission" date="2023-11" db="EMBL/GenBank/DDBJ databases">
        <title>Gracilibacillus pellucida a moderately halophilic bacterium isolated from saline soil in Xinjiang province.</title>
        <authorList>
            <person name="Zhang Z."/>
            <person name="Tan F."/>
            <person name="Wang Y."/>
            <person name="Xia M."/>
        </authorList>
    </citation>
    <scope>NUCLEOTIDE SEQUENCE</scope>
    <source>
        <strain evidence="1">S3-1-1</strain>
    </source>
</reference>
<dbReference type="Proteomes" id="UP001277972">
    <property type="component" value="Unassembled WGS sequence"/>
</dbReference>
<evidence type="ECO:0000313" key="1">
    <source>
        <dbReference type="EMBL" id="MDX8047049.1"/>
    </source>
</evidence>
<comment type="caution">
    <text evidence="1">The sequence shown here is derived from an EMBL/GenBank/DDBJ whole genome shotgun (WGS) entry which is preliminary data.</text>
</comment>
<protein>
    <submittedName>
        <fullName evidence="1">Redoxin domain-containing protein</fullName>
    </submittedName>
</protein>
<dbReference type="EMBL" id="JAWZSR010000008">
    <property type="protein sequence ID" value="MDX8047049.1"/>
    <property type="molecule type" value="Genomic_DNA"/>
</dbReference>
<name>A0ACC6M7U4_9BACI</name>
<evidence type="ECO:0000313" key="2">
    <source>
        <dbReference type="Proteomes" id="UP001277972"/>
    </source>
</evidence>